<reference evidence="3" key="1">
    <citation type="journal article" date="2021" name="Nat. Microbiol.">
        <title>Cocultivation of an ultrasmall environmental parasitic bacterium with lytic ability against bacteria associated with wastewater foams.</title>
        <authorList>
            <person name="Batinovic S."/>
            <person name="Rose J.J.A."/>
            <person name="Ratcliffe J."/>
            <person name="Seviour R.J."/>
            <person name="Petrovski S."/>
        </authorList>
    </citation>
    <scope>NUCLEOTIDE SEQUENCE</scope>
    <source>
        <strain evidence="3">JR1</strain>
    </source>
</reference>
<accession>A0A857MJP1</accession>
<dbReference type="Pfam" id="PF00534">
    <property type="entry name" value="Glycos_transf_1"/>
    <property type="match status" value="1"/>
</dbReference>
<proteinExistence type="predicted"/>
<evidence type="ECO:0000259" key="2">
    <source>
        <dbReference type="Pfam" id="PF13439"/>
    </source>
</evidence>
<dbReference type="InterPro" id="IPR050194">
    <property type="entry name" value="Glycosyltransferase_grp1"/>
</dbReference>
<dbReference type="RefSeq" id="WP_260764338.1">
    <property type="nucleotide sequence ID" value="NZ_CP045921.1"/>
</dbReference>
<dbReference type="GO" id="GO:0016757">
    <property type="term" value="F:glycosyltransferase activity"/>
    <property type="evidence" value="ECO:0007669"/>
    <property type="project" value="InterPro"/>
</dbReference>
<dbReference type="CDD" id="cd03801">
    <property type="entry name" value="GT4_PimA-like"/>
    <property type="match status" value="1"/>
</dbReference>
<dbReference type="InterPro" id="IPR028098">
    <property type="entry name" value="Glyco_trans_4-like_N"/>
</dbReference>
<sequence>MKILMLGWELPPHNSGGLGVACYHLSKSLALRGAEIDFVVPYTAAHPEINFMKIHAVSSLTPLERNNLGVYDSSRTVVNRELPDIPGGDHNIRTIQRRYVDFVENFVSDTEVDVIHAHDWLTMEAGVRAKELTGKPLIVHVHATEFDRSGELTGNPIVHEIEQTALLMADRIFAVSSITKSIIVHRYGIPADKVEVVYNGFDPAHFNDGYTYDEHTYRYLESLKQEGFTVVATVTRFTVQKGLSHLMHAAAKVLEQYDKVVFLFAGDGEQRDELIDLAARLGISDRVVFTGFVRGKLWRDAYSVADIFVMSSVSEPFGLTALEAAHHGNALMISRQSGVGEVLQSIFRFDFWDAELLADQIIGLATSPALLGEMKRNIRDEYARLSWHDIASQCLSQYTRAHVGAVV</sequence>
<dbReference type="EMBL" id="CP045921">
    <property type="protein sequence ID" value="QHN42794.1"/>
    <property type="molecule type" value="Genomic_DNA"/>
</dbReference>
<dbReference type="PANTHER" id="PTHR45947">
    <property type="entry name" value="SULFOQUINOVOSYL TRANSFERASE SQD2"/>
    <property type="match status" value="1"/>
</dbReference>
<dbReference type="Pfam" id="PF13439">
    <property type="entry name" value="Glyco_transf_4"/>
    <property type="match status" value="1"/>
</dbReference>
<name>A0A857MJP1_9BACT</name>
<dbReference type="PROSITE" id="PS51257">
    <property type="entry name" value="PROKAR_LIPOPROTEIN"/>
    <property type="match status" value="1"/>
</dbReference>
<protein>
    <submittedName>
        <fullName evidence="3">Glycosyltransferase</fullName>
    </submittedName>
</protein>
<evidence type="ECO:0000313" key="3">
    <source>
        <dbReference type="EMBL" id="QHN42794.1"/>
    </source>
</evidence>
<dbReference type="KEGG" id="mama:GII36_02925"/>
<evidence type="ECO:0000313" key="4">
    <source>
        <dbReference type="Proteomes" id="UP001059824"/>
    </source>
</evidence>
<dbReference type="Gene3D" id="3.40.50.2000">
    <property type="entry name" value="Glycogen Phosphorylase B"/>
    <property type="match status" value="2"/>
</dbReference>
<feature type="domain" description="Glycosyl transferase family 1" evidence="1">
    <location>
        <begin position="223"/>
        <end position="379"/>
    </location>
</feature>
<dbReference type="SUPFAM" id="SSF53756">
    <property type="entry name" value="UDP-Glycosyltransferase/glycogen phosphorylase"/>
    <property type="match status" value="1"/>
</dbReference>
<dbReference type="Proteomes" id="UP001059824">
    <property type="component" value="Chromosome"/>
</dbReference>
<dbReference type="PANTHER" id="PTHR45947:SF3">
    <property type="entry name" value="SULFOQUINOVOSYL TRANSFERASE SQD2"/>
    <property type="match status" value="1"/>
</dbReference>
<organism evidence="3 4">
    <name type="scientific">Candidatus Mycosynbacter amalyticus</name>
    <dbReference type="NCBI Taxonomy" id="2665156"/>
    <lineage>
        <taxon>Bacteria</taxon>
        <taxon>Candidatus Saccharimonadota</taxon>
        <taxon>Candidatus Saccharimonadota incertae sedis</taxon>
        <taxon>Candidatus Mycosynbacter</taxon>
    </lineage>
</organism>
<evidence type="ECO:0000259" key="1">
    <source>
        <dbReference type="Pfam" id="PF00534"/>
    </source>
</evidence>
<dbReference type="InterPro" id="IPR001296">
    <property type="entry name" value="Glyco_trans_1"/>
</dbReference>
<keyword evidence="4" id="KW-1185">Reference proteome</keyword>
<feature type="domain" description="Glycosyltransferase subfamily 4-like N-terminal" evidence="2">
    <location>
        <begin position="16"/>
        <end position="204"/>
    </location>
</feature>
<gene>
    <name evidence="3" type="ORF">GII36_02925</name>
</gene>
<dbReference type="AlphaFoldDB" id="A0A857MJP1"/>